<dbReference type="RefSeq" id="WP_050429155.1">
    <property type="nucleotide sequence ID" value="NZ_CP012159.1"/>
</dbReference>
<dbReference type="EMBL" id="CP012159">
    <property type="protein sequence ID" value="AKT36666.1"/>
    <property type="molecule type" value="Genomic_DNA"/>
</dbReference>
<accession>A0A0K1E720</accession>
<proteinExistence type="predicted"/>
<sequence>MQQRIRNTLALLAVGAALGGGVAWLVQRRPSSDAEAPASALDAIPREALLVGTANLRTLKASPVGAPFFREGRQIQGAGKVVDLCGFDPIDALDEIALAVPPPSEGSELGLSAMGRVQADAFVTCATRVIEARGGQPVVTPVGSFRTVRDASAAAGQELAVREGGPVLLGSGSYLRAMIDSADRRTPSVRAISAHADAVRAAAGHAMRISLVLTPEHRRALSEELALDAAPGSPSAPTAILSAGIGVELGTDVSLHAVVTCESAPPCAALAERLRKARDAQVRNLEAHQSGMSALLERISLEQQGDTLQLRLRLPTEQTATLVERLLAFRAARMAAPDLLEPTPRRGAPAENGAPAPLPVPPSAEVIRPAGGEPPSPP</sequence>
<keyword evidence="3" id="KW-1185">Reference proteome</keyword>
<feature type="region of interest" description="Disordered" evidence="1">
    <location>
        <begin position="337"/>
        <end position="378"/>
    </location>
</feature>
<dbReference type="KEGG" id="ccro:CMC5_007860"/>
<dbReference type="AlphaFoldDB" id="A0A0K1E720"/>
<evidence type="ECO:0000256" key="1">
    <source>
        <dbReference type="SAM" id="MobiDB-lite"/>
    </source>
</evidence>
<protein>
    <submittedName>
        <fullName evidence="2">Uncharacterized protein</fullName>
    </submittedName>
</protein>
<dbReference type="OrthoDB" id="5517071at2"/>
<dbReference type="STRING" id="52.CMC5_007860"/>
<organism evidence="2 3">
    <name type="scientific">Chondromyces crocatus</name>
    <dbReference type="NCBI Taxonomy" id="52"/>
    <lineage>
        <taxon>Bacteria</taxon>
        <taxon>Pseudomonadati</taxon>
        <taxon>Myxococcota</taxon>
        <taxon>Polyangia</taxon>
        <taxon>Polyangiales</taxon>
        <taxon>Polyangiaceae</taxon>
        <taxon>Chondromyces</taxon>
    </lineage>
</organism>
<dbReference type="Proteomes" id="UP000067626">
    <property type="component" value="Chromosome"/>
</dbReference>
<name>A0A0K1E720_CHOCO</name>
<evidence type="ECO:0000313" key="3">
    <source>
        <dbReference type="Proteomes" id="UP000067626"/>
    </source>
</evidence>
<evidence type="ECO:0000313" key="2">
    <source>
        <dbReference type="EMBL" id="AKT36666.1"/>
    </source>
</evidence>
<gene>
    <name evidence="2" type="ORF">CMC5_007860</name>
</gene>
<reference evidence="2 3" key="1">
    <citation type="submission" date="2015-07" db="EMBL/GenBank/DDBJ databases">
        <title>Genome analysis of myxobacterium Chondromyces crocatus Cm c5 reveals a high potential for natural compound synthesis and the genetic basis for the loss of fruiting body formation.</title>
        <authorList>
            <person name="Zaburannyi N."/>
            <person name="Bunk B."/>
            <person name="Maier J."/>
            <person name="Overmann J."/>
            <person name="Mueller R."/>
        </authorList>
    </citation>
    <scope>NUCLEOTIDE SEQUENCE [LARGE SCALE GENOMIC DNA]</scope>
    <source>
        <strain evidence="2 3">Cm c5</strain>
    </source>
</reference>